<feature type="compositionally biased region" description="Basic and acidic residues" evidence="1">
    <location>
        <begin position="72"/>
        <end position="84"/>
    </location>
</feature>
<dbReference type="GO" id="GO:0005886">
    <property type="term" value="C:plasma membrane"/>
    <property type="evidence" value="ECO:0007669"/>
    <property type="project" value="InterPro"/>
</dbReference>
<dbReference type="GO" id="GO:0030427">
    <property type="term" value="C:site of polarized growth"/>
    <property type="evidence" value="ECO:0007669"/>
    <property type="project" value="TreeGrafter"/>
</dbReference>
<dbReference type="OrthoDB" id="2443140at2759"/>
<dbReference type="GO" id="GO:0005576">
    <property type="term" value="C:extracellular region"/>
    <property type="evidence" value="ECO:0007669"/>
    <property type="project" value="TreeGrafter"/>
</dbReference>
<dbReference type="GO" id="GO:0030010">
    <property type="term" value="P:establishment of cell polarity"/>
    <property type="evidence" value="ECO:0007669"/>
    <property type="project" value="TreeGrafter"/>
</dbReference>
<dbReference type="EMBL" id="JAAAIN010000861">
    <property type="protein sequence ID" value="KAG0310262.1"/>
    <property type="molecule type" value="Genomic_DNA"/>
</dbReference>
<evidence type="ECO:0000313" key="5">
    <source>
        <dbReference type="Proteomes" id="UP000823405"/>
    </source>
</evidence>
<dbReference type="GO" id="GO:0031505">
    <property type="term" value="P:fungal-type cell wall organization"/>
    <property type="evidence" value="ECO:0007669"/>
    <property type="project" value="TreeGrafter"/>
</dbReference>
<proteinExistence type="predicted"/>
<dbReference type="PANTHER" id="PTHR35778">
    <property type="entry name" value="SIGNALING MUCIN HKR1-RELATED"/>
    <property type="match status" value="1"/>
</dbReference>
<feature type="region of interest" description="Disordered" evidence="1">
    <location>
        <begin position="529"/>
        <end position="577"/>
    </location>
</feature>
<evidence type="ECO:0000256" key="2">
    <source>
        <dbReference type="SAM" id="Phobius"/>
    </source>
</evidence>
<feature type="compositionally biased region" description="Basic residues" evidence="1">
    <location>
        <begin position="99"/>
        <end position="114"/>
    </location>
</feature>
<feature type="chain" id="PRO_5040406575" description="Mid2 domain-containing protein" evidence="3">
    <location>
        <begin position="23"/>
        <end position="648"/>
    </location>
</feature>
<evidence type="ECO:0000256" key="3">
    <source>
        <dbReference type="SAM" id="SignalP"/>
    </source>
</evidence>
<feature type="transmembrane region" description="Helical" evidence="2">
    <location>
        <begin position="581"/>
        <end position="602"/>
    </location>
</feature>
<feature type="region of interest" description="Disordered" evidence="1">
    <location>
        <begin position="59"/>
        <end position="249"/>
    </location>
</feature>
<dbReference type="Proteomes" id="UP000823405">
    <property type="component" value="Unassembled WGS sequence"/>
</dbReference>
<dbReference type="PANTHER" id="PTHR35778:SF1">
    <property type="entry name" value="SIGNALING MUCIN HKR1-RELATED"/>
    <property type="match status" value="1"/>
</dbReference>
<feature type="compositionally biased region" description="Low complexity" evidence="1">
    <location>
        <begin position="568"/>
        <end position="577"/>
    </location>
</feature>
<dbReference type="InterPro" id="IPR039295">
    <property type="entry name" value="MSB2"/>
</dbReference>
<keyword evidence="5" id="KW-1185">Reference proteome</keyword>
<reference evidence="4" key="1">
    <citation type="journal article" date="2020" name="Fungal Divers.">
        <title>Resolving the Mortierellaceae phylogeny through synthesis of multi-gene phylogenetics and phylogenomics.</title>
        <authorList>
            <person name="Vandepol N."/>
            <person name="Liber J."/>
            <person name="Desiro A."/>
            <person name="Na H."/>
            <person name="Kennedy M."/>
            <person name="Barry K."/>
            <person name="Grigoriev I.V."/>
            <person name="Miller A.N."/>
            <person name="O'Donnell K."/>
            <person name="Stajich J.E."/>
            <person name="Bonito G."/>
        </authorList>
    </citation>
    <scope>NUCLEOTIDE SEQUENCE</scope>
    <source>
        <strain evidence="4">NVP60</strain>
    </source>
</reference>
<evidence type="ECO:0008006" key="6">
    <source>
        <dbReference type="Google" id="ProtNLM"/>
    </source>
</evidence>
<feature type="compositionally biased region" description="Low complexity" evidence="1">
    <location>
        <begin position="115"/>
        <end position="181"/>
    </location>
</feature>
<accession>A0A9P6R133</accession>
<dbReference type="GO" id="GO:0009986">
    <property type="term" value="C:cell surface"/>
    <property type="evidence" value="ECO:0007669"/>
    <property type="project" value="TreeGrafter"/>
</dbReference>
<feature type="compositionally biased region" description="Acidic residues" evidence="1">
    <location>
        <begin position="59"/>
        <end position="71"/>
    </location>
</feature>
<dbReference type="GO" id="GO:0006972">
    <property type="term" value="P:hyperosmotic response"/>
    <property type="evidence" value="ECO:0007669"/>
    <property type="project" value="TreeGrafter"/>
</dbReference>
<dbReference type="GO" id="GO:0001402">
    <property type="term" value="P:signal transduction involved in filamentous growth"/>
    <property type="evidence" value="ECO:0007669"/>
    <property type="project" value="TreeGrafter"/>
</dbReference>
<feature type="compositionally biased region" description="Low complexity" evidence="1">
    <location>
        <begin position="284"/>
        <end position="348"/>
    </location>
</feature>
<feature type="compositionally biased region" description="Polar residues" evidence="1">
    <location>
        <begin position="184"/>
        <end position="207"/>
    </location>
</feature>
<gene>
    <name evidence="4" type="ORF">BGZ97_012684</name>
</gene>
<keyword evidence="2" id="KW-0472">Membrane</keyword>
<feature type="signal peptide" evidence="3">
    <location>
        <begin position="1"/>
        <end position="22"/>
    </location>
</feature>
<protein>
    <recommendedName>
        <fullName evidence="6">Mid2 domain-containing protein</fullName>
    </recommendedName>
</protein>
<keyword evidence="2" id="KW-1133">Transmembrane helix</keyword>
<evidence type="ECO:0000313" key="4">
    <source>
        <dbReference type="EMBL" id="KAG0310262.1"/>
    </source>
</evidence>
<name>A0A9P6R133_9FUNG</name>
<sequence>MRFQSLLLLGLSAVLAVVTAAAEPGSDIYRSTSHAVARRGLPNANVYAAEPGLDLDLDLVSGDDEEEDDSDFVAKEPEDGDIRRASPIGTTTTATTKPPPKKTTSKSPKRKAKKPTTTVKPTATSFSRTSSSRDYTSPTVPPTNTTSDSATATITATGTSPSPEGTVTDSPTVPTPTSHPETPNPTDSNSVTVTVTESASPTGSGSISASPTVSESLSASSTPSVTVSPTIEPTQSASPTKHISGSSSISVIVSPTESTSATPSPTFIIIPGIPNNVTFTVPVTSRNPRTTGTLTTTLSSNSTATTTTVRTTHSPSPTTTLPTTTTTTTTTTIPSSSSTATTTTTTSSRSHRPHKTTTPWLPSSIEPVAPPKTTAIPSPGTSLPEVVIPNLYPDIPPSSFNVQLRLQHVSYYQVIHNGVLAAQLVSFIPEQLSSLLNVDRDDIQVLAIRDASRRSAGSKRSLRQRDYSHIGNRGDFRKRDLVTSNSGDDAVQVIVSIPKSHYWTLSGLIKDPKSGLYTPSSESFGQYIDSAYPLSNRPPETASKGGNNSNNPLTGDHLGTGDPNLVTSPGTDSGSSSSHGAIIGSLVGLATVAYVGIALVVIRRYRRRRQAEQDEADRRLQLQRSISAPITVPVNVQGGSQGWGWQGN</sequence>
<feature type="compositionally biased region" description="Low complexity" evidence="1">
    <location>
        <begin position="208"/>
        <end position="249"/>
    </location>
</feature>
<evidence type="ECO:0000256" key="1">
    <source>
        <dbReference type="SAM" id="MobiDB-lite"/>
    </source>
</evidence>
<dbReference type="GO" id="GO:0005034">
    <property type="term" value="F:osmosensor activity"/>
    <property type="evidence" value="ECO:0007669"/>
    <property type="project" value="InterPro"/>
</dbReference>
<comment type="caution">
    <text evidence="4">The sequence shown here is derived from an EMBL/GenBank/DDBJ whole genome shotgun (WGS) entry which is preliminary data.</text>
</comment>
<dbReference type="GO" id="GO:0007232">
    <property type="term" value="P:osmosensory signaling pathway via Sho1 osmosensor"/>
    <property type="evidence" value="ECO:0007669"/>
    <property type="project" value="InterPro"/>
</dbReference>
<feature type="region of interest" description="Disordered" evidence="1">
    <location>
        <begin position="282"/>
        <end position="366"/>
    </location>
</feature>
<organism evidence="4 5">
    <name type="scientific">Linnemannia gamsii</name>
    <dbReference type="NCBI Taxonomy" id="64522"/>
    <lineage>
        <taxon>Eukaryota</taxon>
        <taxon>Fungi</taxon>
        <taxon>Fungi incertae sedis</taxon>
        <taxon>Mucoromycota</taxon>
        <taxon>Mortierellomycotina</taxon>
        <taxon>Mortierellomycetes</taxon>
        <taxon>Mortierellales</taxon>
        <taxon>Mortierellaceae</taxon>
        <taxon>Linnemannia</taxon>
    </lineage>
</organism>
<keyword evidence="2" id="KW-0812">Transmembrane</keyword>
<keyword evidence="3" id="KW-0732">Signal</keyword>
<dbReference type="AlphaFoldDB" id="A0A9P6R133"/>
<feature type="compositionally biased region" description="Polar residues" evidence="1">
    <location>
        <begin position="544"/>
        <end position="553"/>
    </location>
</feature>